<dbReference type="SFLD" id="SFLDS00052">
    <property type="entry name" value="Ferric_Reductase_Domain"/>
    <property type="match status" value="1"/>
</dbReference>
<keyword evidence="12" id="KW-0325">Glycoprotein</keyword>
<feature type="transmembrane region" description="Helical" evidence="14">
    <location>
        <begin position="42"/>
        <end position="61"/>
    </location>
</feature>
<comment type="caution">
    <text evidence="16">The sequence shown here is derived from an EMBL/GenBank/DDBJ whole genome shotgun (WGS) entry which is preliminary data.</text>
</comment>
<evidence type="ECO:0000259" key="15">
    <source>
        <dbReference type="PROSITE" id="PS51384"/>
    </source>
</evidence>
<dbReference type="CDD" id="cd06186">
    <property type="entry name" value="NOX_Duox_like_FAD_NADP"/>
    <property type="match status" value="1"/>
</dbReference>
<comment type="similarity">
    <text evidence="2">Belongs to the ferric reductase (FRE) family.</text>
</comment>
<keyword evidence="7" id="KW-0249">Electron transport</keyword>
<evidence type="ECO:0000256" key="6">
    <source>
        <dbReference type="ARBA" id="ARBA00022692"/>
    </source>
</evidence>
<evidence type="ECO:0000313" key="16">
    <source>
        <dbReference type="EMBL" id="KAL0071108.1"/>
    </source>
</evidence>
<evidence type="ECO:0000256" key="8">
    <source>
        <dbReference type="ARBA" id="ARBA00022989"/>
    </source>
</evidence>
<dbReference type="Pfam" id="PF01794">
    <property type="entry name" value="Ferric_reduct"/>
    <property type="match status" value="1"/>
</dbReference>
<keyword evidence="8 14" id="KW-1133">Transmembrane helix</keyword>
<dbReference type="EC" id="1.16.1.9" evidence="3"/>
<dbReference type="PROSITE" id="PS51384">
    <property type="entry name" value="FAD_FR"/>
    <property type="match status" value="1"/>
</dbReference>
<proteinExistence type="inferred from homology"/>
<evidence type="ECO:0000256" key="5">
    <source>
        <dbReference type="ARBA" id="ARBA00022475"/>
    </source>
</evidence>
<evidence type="ECO:0000256" key="4">
    <source>
        <dbReference type="ARBA" id="ARBA00022448"/>
    </source>
</evidence>
<dbReference type="Pfam" id="PF08022">
    <property type="entry name" value="FAD_binding_8"/>
    <property type="match status" value="1"/>
</dbReference>
<dbReference type="InterPro" id="IPR013112">
    <property type="entry name" value="FAD-bd_8"/>
</dbReference>
<dbReference type="InterPro" id="IPR013121">
    <property type="entry name" value="Fe_red_NAD-bd_6"/>
</dbReference>
<dbReference type="SUPFAM" id="SSF63380">
    <property type="entry name" value="Riboflavin synthase domain-like"/>
    <property type="match status" value="1"/>
</dbReference>
<dbReference type="InterPro" id="IPR017938">
    <property type="entry name" value="Riboflavin_synthase-like_b-brl"/>
</dbReference>
<keyword evidence="9" id="KW-0560">Oxidoreductase</keyword>
<evidence type="ECO:0000313" key="17">
    <source>
        <dbReference type="Proteomes" id="UP001437256"/>
    </source>
</evidence>
<organism evidence="16 17">
    <name type="scientific">Marasmius tenuissimus</name>
    <dbReference type="NCBI Taxonomy" id="585030"/>
    <lineage>
        <taxon>Eukaryota</taxon>
        <taxon>Fungi</taxon>
        <taxon>Dikarya</taxon>
        <taxon>Basidiomycota</taxon>
        <taxon>Agaricomycotina</taxon>
        <taxon>Agaricomycetes</taxon>
        <taxon>Agaricomycetidae</taxon>
        <taxon>Agaricales</taxon>
        <taxon>Marasmiineae</taxon>
        <taxon>Marasmiaceae</taxon>
        <taxon>Marasmius</taxon>
    </lineage>
</organism>
<dbReference type="InterPro" id="IPR017927">
    <property type="entry name" value="FAD-bd_FR_type"/>
</dbReference>
<dbReference type="EMBL" id="JBBXMP010000004">
    <property type="protein sequence ID" value="KAL0071108.1"/>
    <property type="molecule type" value="Genomic_DNA"/>
</dbReference>
<evidence type="ECO:0000256" key="7">
    <source>
        <dbReference type="ARBA" id="ARBA00022982"/>
    </source>
</evidence>
<protein>
    <recommendedName>
        <fullName evidence="3">ferric-chelate reductase (NADPH)</fullName>
        <ecNumber evidence="3">1.16.1.9</ecNumber>
    </recommendedName>
</protein>
<keyword evidence="17" id="KW-1185">Reference proteome</keyword>
<dbReference type="PANTHER" id="PTHR32361:SF9">
    <property type="entry name" value="FERRIC REDUCTASE TRANSMEMBRANE COMPONENT 3-RELATED"/>
    <property type="match status" value="1"/>
</dbReference>
<evidence type="ECO:0000256" key="10">
    <source>
        <dbReference type="ARBA" id="ARBA00023065"/>
    </source>
</evidence>
<reference evidence="16 17" key="1">
    <citation type="submission" date="2024-05" db="EMBL/GenBank/DDBJ databases">
        <title>A draft genome resource for the thread blight pathogen Marasmius tenuissimus strain MS-2.</title>
        <authorList>
            <person name="Yulfo-Soto G.E."/>
            <person name="Baruah I.K."/>
            <person name="Amoako-Attah I."/>
            <person name="Bukari Y."/>
            <person name="Meinhardt L.W."/>
            <person name="Bailey B.A."/>
            <person name="Cohen S.P."/>
        </authorList>
    </citation>
    <scope>NUCLEOTIDE SEQUENCE [LARGE SCALE GENOMIC DNA]</scope>
    <source>
        <strain evidence="16 17">MS-2</strain>
    </source>
</reference>
<dbReference type="InterPro" id="IPR051410">
    <property type="entry name" value="Ferric/Cupric_Reductase"/>
</dbReference>
<keyword evidence="6 14" id="KW-0812">Transmembrane</keyword>
<evidence type="ECO:0000256" key="1">
    <source>
        <dbReference type="ARBA" id="ARBA00004651"/>
    </source>
</evidence>
<evidence type="ECO:0000256" key="11">
    <source>
        <dbReference type="ARBA" id="ARBA00023136"/>
    </source>
</evidence>
<dbReference type="InterPro" id="IPR039261">
    <property type="entry name" value="FNR_nucleotide-bd"/>
</dbReference>
<dbReference type="Pfam" id="PF08030">
    <property type="entry name" value="NAD_binding_6"/>
    <property type="match status" value="1"/>
</dbReference>
<accession>A0ABR3AC12</accession>
<sequence>MSSSAPDMLVFGGDNSVLASKPNPDKTIRIIRTDEYPKQLCYFLISFICLVSLCQFATWAIRKTCRGRSSLGVDNEKTTPSSSNTAVQWRRLPSAVMNLYRIVVFRHTVIIGSYSLNLAELALTCMYIIALFTWTFVNTTTIAGKALEKTYWNNRAGALVASQLPFVTALGTKNNVISLITGVSFEKLNTLHRMVARVVFVLLCVHAGSRIEMGLSEFIEEDWLHMGMTAGSAFVILCIVSLRPIRTKSYELFYYTHLVLVLLLLVGAYYHTHEFGFHKHVWPSFVIWGLDRLIRVLRLLVYNHSYFGFGRSAENLDASVELLSPKLVRLTLKRPPHFHWSPGQTAFLIIPGVSTLPFEAHPFTIASFDSGLSKREIVANPQTPSEGPEENKVVAATESFWKELVFLVNVQEGFTKRLAERAAKGGNVKVYVDGPYGVSPDVTSYDTSVFVAGGSGVSFTLPLLLNTIEEVCRGKSHCQRAAFLWCIRSADDIQWISEALCNALQLAPQSLEITIDIFITRPNSDIAVSNLNYASGSNSPDEITPSSSKRDLAKELATSTFSLLSQSGVRISNGRPDLFTYLQEVGEMTRNGHMNVSVCGSQSIANAVRGALSFSVVGPRKVLKGGATVTLHVETYGYA</sequence>
<dbReference type="Gene3D" id="3.40.50.80">
    <property type="entry name" value="Nucleotide-binding domain of ferredoxin-NADP reductase (FNR) module"/>
    <property type="match status" value="1"/>
</dbReference>
<keyword evidence="5" id="KW-1003">Cell membrane</keyword>
<dbReference type="SUPFAM" id="SSF52343">
    <property type="entry name" value="Ferredoxin reductase-like, C-terminal NADP-linked domain"/>
    <property type="match status" value="1"/>
</dbReference>
<comment type="subcellular location">
    <subcellularLocation>
        <location evidence="1">Cell membrane</location>
        <topology evidence="1">Multi-pass membrane protein</topology>
    </subcellularLocation>
</comment>
<evidence type="ECO:0000256" key="9">
    <source>
        <dbReference type="ARBA" id="ARBA00023002"/>
    </source>
</evidence>
<feature type="transmembrane region" description="Helical" evidence="14">
    <location>
        <begin position="252"/>
        <end position="270"/>
    </location>
</feature>
<keyword evidence="4" id="KW-0813">Transport</keyword>
<keyword evidence="10" id="KW-0406">Ion transport</keyword>
<keyword evidence="11 14" id="KW-0472">Membrane</keyword>
<evidence type="ECO:0000256" key="3">
    <source>
        <dbReference type="ARBA" id="ARBA00012668"/>
    </source>
</evidence>
<feature type="domain" description="FAD-binding FR-type" evidence="15">
    <location>
        <begin position="310"/>
        <end position="442"/>
    </location>
</feature>
<evidence type="ECO:0000256" key="13">
    <source>
        <dbReference type="ARBA" id="ARBA00048483"/>
    </source>
</evidence>
<feature type="transmembrane region" description="Helical" evidence="14">
    <location>
        <begin position="223"/>
        <end position="240"/>
    </location>
</feature>
<dbReference type="SFLD" id="SFLDG01168">
    <property type="entry name" value="Ferric_reductase_subgroup_(FRE"/>
    <property type="match status" value="1"/>
</dbReference>
<dbReference type="Proteomes" id="UP001437256">
    <property type="component" value="Unassembled WGS sequence"/>
</dbReference>
<dbReference type="InterPro" id="IPR013130">
    <property type="entry name" value="Fe3_Rdtase_TM_dom"/>
</dbReference>
<evidence type="ECO:0000256" key="12">
    <source>
        <dbReference type="ARBA" id="ARBA00023180"/>
    </source>
</evidence>
<evidence type="ECO:0000256" key="2">
    <source>
        <dbReference type="ARBA" id="ARBA00006278"/>
    </source>
</evidence>
<feature type="transmembrane region" description="Helical" evidence="14">
    <location>
        <begin position="121"/>
        <end position="143"/>
    </location>
</feature>
<dbReference type="PANTHER" id="PTHR32361">
    <property type="entry name" value="FERRIC/CUPRIC REDUCTASE TRANSMEMBRANE COMPONENT"/>
    <property type="match status" value="1"/>
</dbReference>
<comment type="catalytic activity">
    <reaction evidence="13">
        <text>2 a Fe(II)-siderophore + NADP(+) + H(+) = 2 a Fe(III)-siderophore + NADPH</text>
        <dbReference type="Rhea" id="RHEA:28795"/>
        <dbReference type="Rhea" id="RHEA-COMP:11342"/>
        <dbReference type="Rhea" id="RHEA-COMP:11344"/>
        <dbReference type="ChEBI" id="CHEBI:15378"/>
        <dbReference type="ChEBI" id="CHEBI:29033"/>
        <dbReference type="ChEBI" id="CHEBI:29034"/>
        <dbReference type="ChEBI" id="CHEBI:57783"/>
        <dbReference type="ChEBI" id="CHEBI:58349"/>
        <dbReference type="EC" id="1.16.1.9"/>
    </reaction>
</comment>
<gene>
    <name evidence="16" type="ORF">AAF712_001666</name>
</gene>
<name>A0ABR3AC12_9AGAR</name>
<evidence type="ECO:0000256" key="14">
    <source>
        <dbReference type="SAM" id="Phobius"/>
    </source>
</evidence>